<dbReference type="Proteomes" id="UP000465302">
    <property type="component" value="Unassembled WGS sequence"/>
</dbReference>
<dbReference type="AlphaFoldDB" id="A0A7I9VTP9"/>
<reference evidence="1 2" key="1">
    <citation type="journal article" date="2019" name="Emerg. Microbes Infect.">
        <title>Comprehensive subspecies identification of 175 nontuberculous mycobacteria species based on 7547 genomic profiles.</title>
        <authorList>
            <person name="Matsumoto Y."/>
            <person name="Kinjo T."/>
            <person name="Motooka D."/>
            <person name="Nabeya D."/>
            <person name="Jung N."/>
            <person name="Uechi K."/>
            <person name="Horii T."/>
            <person name="Iida T."/>
            <person name="Fujita J."/>
            <person name="Nakamura S."/>
        </authorList>
    </citation>
    <scope>NUCLEOTIDE SEQUENCE [LARGE SCALE GENOMIC DNA]</scope>
    <source>
        <strain evidence="1 2">JCM 6377</strain>
    </source>
</reference>
<accession>A0A7I9VTP9</accession>
<proteinExistence type="predicted"/>
<organism evidence="1 2">
    <name type="scientific">Mycolicibacterium agri</name>
    <name type="common">Mycobacterium agri</name>
    <dbReference type="NCBI Taxonomy" id="36811"/>
    <lineage>
        <taxon>Bacteria</taxon>
        <taxon>Bacillati</taxon>
        <taxon>Actinomycetota</taxon>
        <taxon>Actinomycetes</taxon>
        <taxon>Mycobacteriales</taxon>
        <taxon>Mycobacteriaceae</taxon>
        <taxon>Mycolicibacterium</taxon>
    </lineage>
</organism>
<gene>
    <name evidence="1" type="ORF">MAGR_02240</name>
</gene>
<name>A0A7I9VTP9_MYCAG</name>
<evidence type="ECO:0000313" key="1">
    <source>
        <dbReference type="EMBL" id="GFG48783.1"/>
    </source>
</evidence>
<dbReference type="EMBL" id="BLKS01000001">
    <property type="protein sequence ID" value="GFG48783.1"/>
    <property type="molecule type" value="Genomic_DNA"/>
</dbReference>
<sequence>MSLGFLSEAQRQDVRREEVVRAPLTKRIAARLCAGKFDRMLAVGVPAPAGSALAAHAARLTSFDERVGLARTLRSVLDAGDRNAPMSARVPLNARNIAAARQRIEEIALRLHSPLPVSARGMARLRLLLSDGTGPLYRYGHGDLDGRLGAALAAL</sequence>
<comment type="caution">
    <text evidence="1">The sequence shown here is derived from an EMBL/GenBank/DDBJ whole genome shotgun (WGS) entry which is preliminary data.</text>
</comment>
<evidence type="ECO:0000313" key="2">
    <source>
        <dbReference type="Proteomes" id="UP000465302"/>
    </source>
</evidence>
<protein>
    <submittedName>
        <fullName evidence="1">Uncharacterized protein</fullName>
    </submittedName>
</protein>